<keyword evidence="5" id="KW-0443">Lipid metabolism</keyword>
<comment type="subcellular location">
    <subcellularLocation>
        <location evidence="1">Endomembrane system</location>
        <topology evidence="1">Multi-pass membrane protein</topology>
    </subcellularLocation>
</comment>
<dbReference type="InterPro" id="IPR051689">
    <property type="entry name" value="Sterol_desaturase/TMEM195"/>
</dbReference>
<evidence type="ECO:0000256" key="7">
    <source>
        <dbReference type="SAM" id="MobiDB-lite"/>
    </source>
</evidence>
<dbReference type="RefSeq" id="WP_046239496.1">
    <property type="nucleotide sequence ID" value="NZ_CBCSDN010000100.1"/>
</dbReference>
<keyword evidence="11" id="KW-1185">Reference proteome</keyword>
<organism evidence="10 11">
    <name type="scientific">Delftia tsuruhatensis</name>
    <dbReference type="NCBI Taxonomy" id="180282"/>
    <lineage>
        <taxon>Bacteria</taxon>
        <taxon>Pseudomonadati</taxon>
        <taxon>Pseudomonadota</taxon>
        <taxon>Betaproteobacteria</taxon>
        <taxon>Burkholderiales</taxon>
        <taxon>Comamonadaceae</taxon>
        <taxon>Delftia</taxon>
    </lineage>
</organism>
<feature type="domain" description="Fatty acid hydroxylase" evidence="9">
    <location>
        <begin position="132"/>
        <end position="274"/>
    </location>
</feature>
<evidence type="ECO:0000256" key="6">
    <source>
        <dbReference type="ARBA" id="ARBA00023136"/>
    </source>
</evidence>
<evidence type="ECO:0000259" key="9">
    <source>
        <dbReference type="Pfam" id="PF04116"/>
    </source>
</evidence>
<evidence type="ECO:0000256" key="4">
    <source>
        <dbReference type="ARBA" id="ARBA00023002"/>
    </source>
</evidence>
<name>A0ABM6E4A9_9BURK</name>
<feature type="transmembrane region" description="Helical" evidence="8">
    <location>
        <begin position="81"/>
        <end position="107"/>
    </location>
</feature>
<proteinExistence type="predicted"/>
<evidence type="ECO:0000256" key="5">
    <source>
        <dbReference type="ARBA" id="ARBA00023098"/>
    </source>
</evidence>
<evidence type="ECO:0000256" key="2">
    <source>
        <dbReference type="ARBA" id="ARBA00022692"/>
    </source>
</evidence>
<keyword evidence="6 8" id="KW-0472">Membrane</keyword>
<dbReference type="Pfam" id="PF04116">
    <property type="entry name" value="FA_hydroxylase"/>
    <property type="match status" value="1"/>
</dbReference>
<evidence type="ECO:0000313" key="10">
    <source>
        <dbReference type="EMBL" id="AOV02148.1"/>
    </source>
</evidence>
<evidence type="ECO:0000256" key="1">
    <source>
        <dbReference type="ARBA" id="ARBA00004127"/>
    </source>
</evidence>
<gene>
    <name evidence="10" type="ORF">BI380_12780</name>
</gene>
<evidence type="ECO:0000313" key="11">
    <source>
        <dbReference type="Proteomes" id="UP000095607"/>
    </source>
</evidence>
<keyword evidence="4" id="KW-0560">Oxidoreductase</keyword>
<keyword evidence="3 8" id="KW-1133">Transmembrane helix</keyword>
<feature type="region of interest" description="Disordered" evidence="7">
    <location>
        <begin position="334"/>
        <end position="377"/>
    </location>
</feature>
<dbReference type="PANTHER" id="PTHR21624:SF1">
    <property type="entry name" value="ALKYLGLYCEROL MONOOXYGENASE"/>
    <property type="match status" value="1"/>
</dbReference>
<evidence type="ECO:0000256" key="3">
    <source>
        <dbReference type="ARBA" id="ARBA00022989"/>
    </source>
</evidence>
<protein>
    <submittedName>
        <fullName evidence="10">Fatty acid hydroxylase</fullName>
    </submittedName>
</protein>
<sequence length="377" mass="42299">MTSLTELWQAAITWLATHAVTPTVHWLDIAQAAGNPREIAEAVLIAGLQLFLIAGVMRPLESLFPAERWSDRRLTTVDRNYTLLMLLGLFPLFSFLVLMPFASMLGGGPAAEEATGLKHWVPWFADHPVALFLVYYVVYDLVYYWMHRAQHVIPWWWAMHSMHHSQRQMSCWSNDRSHYLDGMLQSFILATVGLAMGVEPSEFALLGLLSELVQNFSHANVRLRLGWLGRVGERVLVGPLFHRHHHMLRDPERPTRHNCNFGQVLPWWDMLFGTALYTDEPVRPTGVSDPEVDADNERGLVAMQWHTLKRFWGAFRRREGWRLGDVSFGPGYRPIHDDDGAQPHPAAGAAAVTGASGTTGVAPTAPGSAASAPRTSR</sequence>
<reference evidence="10 11" key="1">
    <citation type="submission" date="2016-09" db="EMBL/GenBank/DDBJ databases">
        <title>Complete genome sequence of Deltia acidovorans CM13 isolated from murine proximal colonic tissue.</title>
        <authorList>
            <person name="Saffarian A."/>
        </authorList>
    </citation>
    <scope>NUCLEOTIDE SEQUENCE [LARGE SCALE GENOMIC DNA]</scope>
    <source>
        <strain evidence="10 11">CM13</strain>
    </source>
</reference>
<feature type="transmembrane region" description="Helical" evidence="8">
    <location>
        <begin position="127"/>
        <end position="146"/>
    </location>
</feature>
<dbReference type="Proteomes" id="UP000095607">
    <property type="component" value="Chromosome"/>
</dbReference>
<dbReference type="InterPro" id="IPR006694">
    <property type="entry name" value="Fatty_acid_hydroxylase"/>
</dbReference>
<dbReference type="PANTHER" id="PTHR21624">
    <property type="entry name" value="STEROL DESATURASE-RELATED PROTEIN"/>
    <property type="match status" value="1"/>
</dbReference>
<evidence type="ECO:0000256" key="8">
    <source>
        <dbReference type="SAM" id="Phobius"/>
    </source>
</evidence>
<accession>A0ABM6E4A9</accession>
<keyword evidence="2 8" id="KW-0812">Transmembrane</keyword>
<dbReference type="EMBL" id="CP017420">
    <property type="protein sequence ID" value="AOV02148.1"/>
    <property type="molecule type" value="Genomic_DNA"/>
</dbReference>
<feature type="compositionally biased region" description="Low complexity" evidence="7">
    <location>
        <begin position="345"/>
        <end position="377"/>
    </location>
</feature>